<protein>
    <submittedName>
        <fullName evidence="3">Tetratricopeptide repeat protein</fullName>
    </submittedName>
</protein>
<evidence type="ECO:0000256" key="1">
    <source>
        <dbReference type="ARBA" id="ARBA00022737"/>
    </source>
</evidence>
<dbReference type="EMBL" id="CP114040">
    <property type="protein sequence ID" value="WAS99521.1"/>
    <property type="molecule type" value="Genomic_DNA"/>
</dbReference>
<keyword evidence="1" id="KW-0677">Repeat</keyword>
<evidence type="ECO:0000256" key="2">
    <source>
        <dbReference type="ARBA" id="ARBA00022803"/>
    </source>
</evidence>
<dbReference type="InterPro" id="IPR011990">
    <property type="entry name" value="TPR-like_helical_dom_sf"/>
</dbReference>
<keyword evidence="2" id="KW-0802">TPR repeat</keyword>
<organism evidence="3 4">
    <name type="scientific">Nannocystis punicea</name>
    <dbReference type="NCBI Taxonomy" id="2995304"/>
    <lineage>
        <taxon>Bacteria</taxon>
        <taxon>Pseudomonadati</taxon>
        <taxon>Myxococcota</taxon>
        <taxon>Polyangia</taxon>
        <taxon>Nannocystales</taxon>
        <taxon>Nannocystaceae</taxon>
        <taxon>Nannocystis</taxon>
    </lineage>
</organism>
<evidence type="ECO:0000313" key="4">
    <source>
        <dbReference type="Proteomes" id="UP001164459"/>
    </source>
</evidence>
<proteinExistence type="predicted"/>
<gene>
    <name evidence="3" type="ORF">O0S08_30780</name>
</gene>
<accession>A0ABY7HJL1</accession>
<dbReference type="SMART" id="SM00028">
    <property type="entry name" value="TPR"/>
    <property type="match status" value="4"/>
</dbReference>
<dbReference type="InterPro" id="IPR019734">
    <property type="entry name" value="TPR_rpt"/>
</dbReference>
<dbReference type="PANTHER" id="PTHR45641">
    <property type="entry name" value="TETRATRICOPEPTIDE REPEAT PROTEIN (AFU_ORTHOLOGUE AFUA_6G03870)"/>
    <property type="match status" value="1"/>
</dbReference>
<dbReference type="SUPFAM" id="SSF48452">
    <property type="entry name" value="TPR-like"/>
    <property type="match status" value="1"/>
</dbReference>
<dbReference type="Proteomes" id="UP001164459">
    <property type="component" value="Chromosome"/>
</dbReference>
<keyword evidence="4" id="KW-1185">Reference proteome</keyword>
<dbReference type="Gene3D" id="1.25.40.10">
    <property type="entry name" value="Tetratricopeptide repeat domain"/>
    <property type="match status" value="2"/>
</dbReference>
<evidence type="ECO:0000313" key="3">
    <source>
        <dbReference type="EMBL" id="WAS99521.1"/>
    </source>
</evidence>
<reference evidence="3" key="1">
    <citation type="submission" date="2022-11" db="EMBL/GenBank/DDBJ databases">
        <title>Minimal conservation of predation-associated metabolite biosynthetic gene clusters underscores biosynthetic potential of Myxococcota including descriptions for ten novel species: Archangium lansinium sp. nov., Myxococcus landrumus sp. nov., Nannocystis bai.</title>
        <authorList>
            <person name="Ahearne A."/>
            <person name="Stevens C."/>
            <person name="Dowd S."/>
        </authorList>
    </citation>
    <scope>NUCLEOTIDE SEQUENCE</scope>
    <source>
        <strain evidence="3">Fl3</strain>
    </source>
</reference>
<sequence>MYNLANILLAVGDYDEALRLHERALAIRVTRMGPEHPRTGASHAGVGLGHLARNELDEAERHTRRALAIAAAAMGDKSLDVYTISYQLGDVLAAQQRWRDAAAVYQLGLELAPALLEPDHPDLAYPLTGLGRCHLELGRPGDALELLERALAIRRSFKGMPAELADTLFALARANVAAGRTRPEALAMAEEAAALYGRSTRGINATNRDEVLRWMAATRSKAASAPTAM</sequence>
<dbReference type="PANTHER" id="PTHR45641:SF19">
    <property type="entry name" value="NEPHROCYSTIN-3"/>
    <property type="match status" value="1"/>
</dbReference>
<name>A0ABY7HJL1_9BACT</name>
<dbReference type="Pfam" id="PF13424">
    <property type="entry name" value="TPR_12"/>
    <property type="match status" value="2"/>
</dbReference>
<dbReference type="RefSeq" id="WP_269041880.1">
    <property type="nucleotide sequence ID" value="NZ_CP114040.1"/>
</dbReference>